<name>Q9ZG70_CHLTH</name>
<organism evidence="1">
    <name type="scientific">Chlamydia trachomatis</name>
    <dbReference type="NCBI Taxonomy" id="813"/>
    <lineage>
        <taxon>Bacteria</taxon>
        <taxon>Pseudomonadati</taxon>
        <taxon>Chlamydiota</taxon>
        <taxon>Chlamydiia</taxon>
        <taxon>Chlamydiales</taxon>
        <taxon>Chlamydiaceae</taxon>
        <taxon>Chlamydia/Chlamydophila group</taxon>
        <taxon>Chlamydia</taxon>
    </lineage>
</organism>
<reference evidence="1" key="1">
    <citation type="submission" date="1998-08" db="EMBL/GenBank/DDBJ databases">
        <title>Gene identification of Chlamydia trachomatis by random DNA sequencing.</title>
        <authorList>
            <person name="Wang L."/>
            <person name="Steenburg S.D."/>
            <person name="Zheng Y."/>
            <person name="Larsen S.H."/>
        </authorList>
    </citation>
    <scope>NUCLEOTIDE SEQUENCE</scope>
    <source>
        <strain evidence="1">L2 434B</strain>
    </source>
</reference>
<sequence>ILYSYSYISTRISLEPHPPEQRTYPFSRCSRFGSTLRPLRYERNFSLWRRWLARDWLNTRRGCKAN</sequence>
<feature type="non-terminal residue" evidence="1">
    <location>
        <position position="1"/>
    </location>
</feature>
<dbReference type="GO" id="GO:0016740">
    <property type="term" value="F:transferase activity"/>
    <property type="evidence" value="ECO:0007669"/>
    <property type="project" value="UniProtKB-KW"/>
</dbReference>
<accession>Q9ZG70</accession>
<feature type="non-terminal residue" evidence="1">
    <location>
        <position position="66"/>
    </location>
</feature>
<protein>
    <submittedName>
        <fullName evidence="1">(N-acetylneuraminyl)-galactosylglucosylceramide N-acetylgalactosaminyl transferase</fullName>
    </submittedName>
</protein>
<dbReference type="EMBL" id="AF087280">
    <property type="protein sequence ID" value="AAD04058.1"/>
    <property type="molecule type" value="Genomic_DNA"/>
</dbReference>
<proteinExistence type="predicted"/>
<dbReference type="AlphaFoldDB" id="Q9ZG70"/>
<keyword evidence="1" id="KW-0808">Transferase</keyword>
<evidence type="ECO:0000313" key="1">
    <source>
        <dbReference type="EMBL" id="AAD04058.1"/>
    </source>
</evidence>